<dbReference type="InterPro" id="IPR052337">
    <property type="entry name" value="SAT4-like"/>
</dbReference>
<feature type="transmembrane region" description="Helical" evidence="7">
    <location>
        <begin position="44"/>
        <end position="68"/>
    </location>
</feature>
<dbReference type="GO" id="GO:0016020">
    <property type="term" value="C:membrane"/>
    <property type="evidence" value="ECO:0007669"/>
    <property type="project" value="UniProtKB-SubCell"/>
</dbReference>
<dbReference type="STRING" id="655863.F0XQX7"/>
<feature type="domain" description="Rhodopsin" evidence="8">
    <location>
        <begin position="28"/>
        <end position="265"/>
    </location>
</feature>
<evidence type="ECO:0000256" key="1">
    <source>
        <dbReference type="ARBA" id="ARBA00004141"/>
    </source>
</evidence>
<dbReference type="InterPro" id="IPR049326">
    <property type="entry name" value="Rhodopsin_dom_fungi"/>
</dbReference>
<feature type="transmembrane region" description="Helical" evidence="7">
    <location>
        <begin position="203"/>
        <end position="221"/>
    </location>
</feature>
<feature type="region of interest" description="Disordered" evidence="6">
    <location>
        <begin position="293"/>
        <end position="319"/>
    </location>
</feature>
<dbReference type="AlphaFoldDB" id="F0XQX7"/>
<dbReference type="RefSeq" id="XP_014169375.1">
    <property type="nucleotide sequence ID" value="XM_014313900.1"/>
</dbReference>
<feature type="transmembrane region" description="Helical" evidence="7">
    <location>
        <begin position="88"/>
        <end position="110"/>
    </location>
</feature>
<evidence type="ECO:0000259" key="8">
    <source>
        <dbReference type="Pfam" id="PF20684"/>
    </source>
</evidence>
<dbReference type="HOGENOM" id="CLU_028200_3_1_1"/>
<evidence type="ECO:0000313" key="10">
    <source>
        <dbReference type="Proteomes" id="UP000007796"/>
    </source>
</evidence>
<dbReference type="PANTHER" id="PTHR33048">
    <property type="entry name" value="PTH11-LIKE INTEGRAL MEMBRANE PROTEIN (AFU_ORTHOLOGUE AFUA_5G11245)"/>
    <property type="match status" value="1"/>
</dbReference>
<keyword evidence="2 7" id="KW-0812">Transmembrane</keyword>
<name>F0XQX7_GROCL</name>
<evidence type="ECO:0000313" key="9">
    <source>
        <dbReference type="EMBL" id="EFW99960.1"/>
    </source>
</evidence>
<protein>
    <submittedName>
        <fullName evidence="9">Cation-transporting ATPase 4</fullName>
    </submittedName>
</protein>
<comment type="similarity">
    <text evidence="5">Belongs to the SAT4 family.</text>
</comment>
<dbReference type="Proteomes" id="UP000007796">
    <property type="component" value="Unassembled WGS sequence"/>
</dbReference>
<gene>
    <name evidence="9" type="ORF">CMQ_278</name>
</gene>
<sequence length="348" mass="37773">MGQVGGQGYTSLIVASVMLGLSWLVVSARLAVRHWKKTIGVDDYLMLAGLALYSVTASFVISACFHGSGQHASKLTTADIMTGTKLFYIAEYFYAGCTAPIKWSICVCLIRIAESRRAIVYVIWGVMGMSACATLIFIITIANICHPIQTLWGAAHGTCNARLNSDVSFFFSAVSIVTDWTLATLPAFLLWNIQMKPRVKLSCMLMLGLGAFASTATIVRLRYLTLYNDSAEFMFSTGAIGLWSVLEEGIGIISGSMPALRPLLNLSIFHGSSYNISDNRNLSTNAVGLQTIGGTNGRKEARRRASADDDGDSQKQIFKQTQISISGADGSRTADEDWTKQQVLGWQS</sequence>
<keyword evidence="3 7" id="KW-1133">Transmembrane helix</keyword>
<feature type="transmembrane region" description="Helical" evidence="7">
    <location>
        <begin position="12"/>
        <end position="32"/>
    </location>
</feature>
<dbReference type="GeneID" id="25975806"/>
<dbReference type="Pfam" id="PF20684">
    <property type="entry name" value="Fung_rhodopsin"/>
    <property type="match status" value="1"/>
</dbReference>
<dbReference type="eggNOG" id="ENOG502SHAY">
    <property type="taxonomic scope" value="Eukaryota"/>
</dbReference>
<dbReference type="EMBL" id="GL629807">
    <property type="protein sequence ID" value="EFW99960.1"/>
    <property type="molecule type" value="Genomic_DNA"/>
</dbReference>
<dbReference type="PANTHER" id="PTHR33048:SF21">
    <property type="entry name" value="INTEGRAL MEMBRANE PROTEIN"/>
    <property type="match status" value="1"/>
</dbReference>
<evidence type="ECO:0000256" key="3">
    <source>
        <dbReference type="ARBA" id="ARBA00022989"/>
    </source>
</evidence>
<dbReference type="OrthoDB" id="3923077at2759"/>
<feature type="transmembrane region" description="Helical" evidence="7">
    <location>
        <begin position="122"/>
        <end position="149"/>
    </location>
</feature>
<feature type="compositionally biased region" description="Basic and acidic residues" evidence="6">
    <location>
        <begin position="297"/>
        <end position="307"/>
    </location>
</feature>
<evidence type="ECO:0000256" key="2">
    <source>
        <dbReference type="ARBA" id="ARBA00022692"/>
    </source>
</evidence>
<keyword evidence="10" id="KW-1185">Reference proteome</keyword>
<feature type="transmembrane region" description="Helical" evidence="7">
    <location>
        <begin position="169"/>
        <end position="191"/>
    </location>
</feature>
<comment type="subcellular location">
    <subcellularLocation>
        <location evidence="1">Membrane</location>
        <topology evidence="1">Multi-pass membrane protein</topology>
    </subcellularLocation>
</comment>
<evidence type="ECO:0000256" key="5">
    <source>
        <dbReference type="ARBA" id="ARBA00038359"/>
    </source>
</evidence>
<reference evidence="9 10" key="1">
    <citation type="journal article" date="2011" name="Proc. Natl. Acad. Sci. U.S.A.">
        <title>Genome and transcriptome analyses of the mountain pine beetle-fungal symbiont Grosmannia clavigera, a lodgepole pine pathogen.</title>
        <authorList>
            <person name="DiGuistini S."/>
            <person name="Wang Y."/>
            <person name="Liao N.Y."/>
            <person name="Taylor G."/>
            <person name="Tanguay P."/>
            <person name="Feau N."/>
            <person name="Henrissat B."/>
            <person name="Chan S.K."/>
            <person name="Hesse-Orce U."/>
            <person name="Alamouti S.M."/>
            <person name="Tsui C.K.M."/>
            <person name="Docking R.T."/>
            <person name="Levasseur A."/>
            <person name="Haridas S."/>
            <person name="Robertson G."/>
            <person name="Birol I."/>
            <person name="Holt R.A."/>
            <person name="Marra M.A."/>
            <person name="Hamelin R.C."/>
            <person name="Hirst M."/>
            <person name="Jones S.J.M."/>
            <person name="Bohlmann J."/>
            <person name="Breuil C."/>
        </authorList>
    </citation>
    <scope>NUCLEOTIDE SEQUENCE [LARGE SCALE GENOMIC DNA]</scope>
    <source>
        <strain evidence="10">kw1407 / UAMH 11150</strain>
    </source>
</reference>
<evidence type="ECO:0000256" key="6">
    <source>
        <dbReference type="SAM" id="MobiDB-lite"/>
    </source>
</evidence>
<organism evidence="10">
    <name type="scientific">Grosmannia clavigera (strain kw1407 / UAMH 11150)</name>
    <name type="common">Blue stain fungus</name>
    <name type="synonym">Graphiocladiella clavigera</name>
    <dbReference type="NCBI Taxonomy" id="655863"/>
    <lineage>
        <taxon>Eukaryota</taxon>
        <taxon>Fungi</taxon>
        <taxon>Dikarya</taxon>
        <taxon>Ascomycota</taxon>
        <taxon>Pezizomycotina</taxon>
        <taxon>Sordariomycetes</taxon>
        <taxon>Sordariomycetidae</taxon>
        <taxon>Ophiostomatales</taxon>
        <taxon>Ophiostomataceae</taxon>
        <taxon>Leptographium</taxon>
    </lineage>
</organism>
<accession>F0XQX7</accession>
<evidence type="ECO:0000256" key="7">
    <source>
        <dbReference type="SAM" id="Phobius"/>
    </source>
</evidence>
<evidence type="ECO:0000256" key="4">
    <source>
        <dbReference type="ARBA" id="ARBA00023136"/>
    </source>
</evidence>
<proteinExistence type="inferred from homology"/>
<keyword evidence="4 7" id="KW-0472">Membrane</keyword>
<dbReference type="InParanoid" id="F0XQX7"/>